<sequence>MALKKKITKITKDDQTSRRKRTKGLFSKSHELGIRPSCKVFTFVLYTDVGEVRTYDSTGGDILGELETVMERLRRFPQDWQRFGPSSYKNSKTISKPSRCRRQSSIEQRSEASNVPEERALCSEPPSFDFKSLPMYADIELTRNTSGIVQ</sequence>
<dbReference type="Proteomes" id="UP000016935">
    <property type="component" value="Unassembled WGS sequence"/>
</dbReference>
<feature type="compositionally biased region" description="Polar residues" evidence="1">
    <location>
        <begin position="87"/>
        <end position="96"/>
    </location>
</feature>
<evidence type="ECO:0000313" key="2">
    <source>
        <dbReference type="EMBL" id="EOA82684.1"/>
    </source>
</evidence>
<dbReference type="HOGENOM" id="CLU_1796138_0_0_1"/>
<dbReference type="GeneID" id="19403887"/>
<reference evidence="2 3" key="1">
    <citation type="journal article" date="2012" name="PLoS Pathog.">
        <title>Diverse lifestyles and strategies of plant pathogenesis encoded in the genomes of eighteen Dothideomycetes fungi.</title>
        <authorList>
            <person name="Ohm R.A."/>
            <person name="Feau N."/>
            <person name="Henrissat B."/>
            <person name="Schoch C.L."/>
            <person name="Horwitz B.A."/>
            <person name="Barry K.W."/>
            <person name="Condon B.J."/>
            <person name="Copeland A.C."/>
            <person name="Dhillon B."/>
            <person name="Glaser F."/>
            <person name="Hesse C.N."/>
            <person name="Kosti I."/>
            <person name="LaButti K."/>
            <person name="Lindquist E.A."/>
            <person name="Lucas S."/>
            <person name="Salamov A.A."/>
            <person name="Bradshaw R.E."/>
            <person name="Ciuffetti L."/>
            <person name="Hamelin R.C."/>
            <person name="Kema G.H.J."/>
            <person name="Lawrence C."/>
            <person name="Scott J.A."/>
            <person name="Spatafora J.W."/>
            <person name="Turgeon B.G."/>
            <person name="de Wit P.J.G.M."/>
            <person name="Zhong S."/>
            <person name="Goodwin S.B."/>
            <person name="Grigoriev I.V."/>
        </authorList>
    </citation>
    <scope>NUCLEOTIDE SEQUENCE [LARGE SCALE GENOMIC DNA]</scope>
    <source>
        <strain evidence="3">28A</strain>
    </source>
</reference>
<name>R0JZ10_EXST2</name>
<dbReference type="AlphaFoldDB" id="R0JZ10"/>
<keyword evidence="3" id="KW-1185">Reference proteome</keyword>
<feature type="compositionally biased region" description="Polar residues" evidence="1">
    <location>
        <begin position="103"/>
        <end position="113"/>
    </location>
</feature>
<evidence type="ECO:0008006" key="4">
    <source>
        <dbReference type="Google" id="ProtNLM"/>
    </source>
</evidence>
<reference evidence="2 3" key="2">
    <citation type="journal article" date="2013" name="PLoS Genet.">
        <title>Comparative genome structure, secondary metabolite, and effector coding capacity across Cochliobolus pathogens.</title>
        <authorList>
            <person name="Condon B.J."/>
            <person name="Leng Y."/>
            <person name="Wu D."/>
            <person name="Bushley K.E."/>
            <person name="Ohm R.A."/>
            <person name="Otillar R."/>
            <person name="Martin J."/>
            <person name="Schackwitz W."/>
            <person name="Grimwood J."/>
            <person name="MohdZainudin N."/>
            <person name="Xue C."/>
            <person name="Wang R."/>
            <person name="Manning V.A."/>
            <person name="Dhillon B."/>
            <person name="Tu Z.J."/>
            <person name="Steffenson B.J."/>
            <person name="Salamov A."/>
            <person name="Sun H."/>
            <person name="Lowry S."/>
            <person name="LaButti K."/>
            <person name="Han J."/>
            <person name="Copeland A."/>
            <person name="Lindquist E."/>
            <person name="Barry K."/>
            <person name="Schmutz J."/>
            <person name="Baker S.E."/>
            <person name="Ciuffetti L.M."/>
            <person name="Grigoriev I.V."/>
            <person name="Zhong S."/>
            <person name="Turgeon B.G."/>
        </authorList>
    </citation>
    <scope>NUCLEOTIDE SEQUENCE [LARGE SCALE GENOMIC DNA]</scope>
    <source>
        <strain evidence="3">28A</strain>
    </source>
</reference>
<feature type="region of interest" description="Disordered" evidence="1">
    <location>
        <begin position="84"/>
        <end position="119"/>
    </location>
</feature>
<gene>
    <name evidence="2" type="ORF">SETTUDRAFT_34225</name>
</gene>
<feature type="region of interest" description="Disordered" evidence="1">
    <location>
        <begin position="1"/>
        <end position="24"/>
    </location>
</feature>
<evidence type="ECO:0000313" key="3">
    <source>
        <dbReference type="Proteomes" id="UP000016935"/>
    </source>
</evidence>
<protein>
    <recommendedName>
        <fullName evidence="4">MADS-box domain-containing protein</fullName>
    </recommendedName>
</protein>
<dbReference type="RefSeq" id="XP_008029456.1">
    <property type="nucleotide sequence ID" value="XM_008031265.1"/>
</dbReference>
<dbReference type="OrthoDB" id="10387880at2759"/>
<dbReference type="EMBL" id="KB908844">
    <property type="protein sequence ID" value="EOA82684.1"/>
    <property type="molecule type" value="Genomic_DNA"/>
</dbReference>
<evidence type="ECO:0000256" key="1">
    <source>
        <dbReference type="SAM" id="MobiDB-lite"/>
    </source>
</evidence>
<organism evidence="2 3">
    <name type="scientific">Exserohilum turcicum (strain 28A)</name>
    <name type="common">Northern leaf blight fungus</name>
    <name type="synonym">Setosphaeria turcica</name>
    <dbReference type="NCBI Taxonomy" id="671987"/>
    <lineage>
        <taxon>Eukaryota</taxon>
        <taxon>Fungi</taxon>
        <taxon>Dikarya</taxon>
        <taxon>Ascomycota</taxon>
        <taxon>Pezizomycotina</taxon>
        <taxon>Dothideomycetes</taxon>
        <taxon>Pleosporomycetidae</taxon>
        <taxon>Pleosporales</taxon>
        <taxon>Pleosporineae</taxon>
        <taxon>Pleosporaceae</taxon>
        <taxon>Exserohilum</taxon>
    </lineage>
</organism>
<accession>R0JZ10</accession>
<proteinExistence type="predicted"/>